<name>A0AAV8ZDB7_9CUCU</name>
<dbReference type="Proteomes" id="UP001162162">
    <property type="component" value="Unassembled WGS sequence"/>
</dbReference>
<dbReference type="GO" id="GO:0007166">
    <property type="term" value="P:cell surface receptor signaling pathway"/>
    <property type="evidence" value="ECO:0007669"/>
    <property type="project" value="InterPro"/>
</dbReference>
<organism evidence="13 14">
    <name type="scientific">Aromia moschata</name>
    <dbReference type="NCBI Taxonomy" id="1265417"/>
    <lineage>
        <taxon>Eukaryota</taxon>
        <taxon>Metazoa</taxon>
        <taxon>Ecdysozoa</taxon>
        <taxon>Arthropoda</taxon>
        <taxon>Hexapoda</taxon>
        <taxon>Insecta</taxon>
        <taxon>Pterygota</taxon>
        <taxon>Neoptera</taxon>
        <taxon>Endopterygota</taxon>
        <taxon>Coleoptera</taxon>
        <taxon>Polyphaga</taxon>
        <taxon>Cucujiformia</taxon>
        <taxon>Chrysomeloidea</taxon>
        <taxon>Cerambycidae</taxon>
        <taxon>Cerambycinae</taxon>
        <taxon>Callichromatini</taxon>
        <taxon>Aromia</taxon>
    </lineage>
</organism>
<dbReference type="PANTHER" id="PTHR45620">
    <property type="entry name" value="PDF RECEPTOR-LIKE PROTEIN-RELATED"/>
    <property type="match status" value="1"/>
</dbReference>
<evidence type="ECO:0000256" key="3">
    <source>
        <dbReference type="ARBA" id="ARBA00022475"/>
    </source>
</evidence>
<evidence type="ECO:0000256" key="2">
    <source>
        <dbReference type="ARBA" id="ARBA00005314"/>
    </source>
</evidence>
<evidence type="ECO:0000256" key="1">
    <source>
        <dbReference type="ARBA" id="ARBA00004651"/>
    </source>
</evidence>
<feature type="domain" description="G-protein coupled receptors family 2 profile 1" evidence="11">
    <location>
        <begin position="167"/>
        <end position="251"/>
    </location>
</feature>
<evidence type="ECO:0000259" key="12">
    <source>
        <dbReference type="PROSITE" id="PS50261"/>
    </source>
</evidence>
<gene>
    <name evidence="13" type="ORF">NQ318_018048</name>
</gene>
<dbReference type="EMBL" id="JAPWTK010000003">
    <property type="protein sequence ID" value="KAJ8962094.1"/>
    <property type="molecule type" value="Genomic_DNA"/>
</dbReference>
<proteinExistence type="inferred from homology"/>
<dbReference type="PROSITE" id="PS50227">
    <property type="entry name" value="G_PROTEIN_RECEP_F2_3"/>
    <property type="match status" value="1"/>
</dbReference>
<dbReference type="Pfam" id="PF00002">
    <property type="entry name" value="7tm_2"/>
    <property type="match status" value="1"/>
</dbReference>
<dbReference type="PANTHER" id="PTHR45620:SF42">
    <property type="entry name" value="G-PROTEIN COUPLED RECEPTOR SEB-2"/>
    <property type="match status" value="1"/>
</dbReference>
<dbReference type="PRINTS" id="PR00249">
    <property type="entry name" value="GPCRSECRETIN"/>
</dbReference>
<evidence type="ECO:0000259" key="11">
    <source>
        <dbReference type="PROSITE" id="PS50227"/>
    </source>
</evidence>
<dbReference type="SUPFAM" id="SSF111418">
    <property type="entry name" value="Hormone receptor domain"/>
    <property type="match status" value="1"/>
</dbReference>
<feature type="transmembrane region" description="Helical" evidence="10">
    <location>
        <begin position="512"/>
        <end position="531"/>
    </location>
</feature>
<evidence type="ECO:0000256" key="4">
    <source>
        <dbReference type="ARBA" id="ARBA00022692"/>
    </source>
</evidence>
<dbReference type="AlphaFoldDB" id="A0AAV8ZDB7"/>
<evidence type="ECO:0000256" key="9">
    <source>
        <dbReference type="ARBA" id="ARBA00023224"/>
    </source>
</evidence>
<keyword evidence="9" id="KW-0807">Transducer</keyword>
<feature type="non-terminal residue" evidence="13">
    <location>
        <position position="1"/>
    </location>
</feature>
<evidence type="ECO:0000256" key="7">
    <source>
        <dbReference type="ARBA" id="ARBA00023136"/>
    </source>
</evidence>
<comment type="caution">
    <text evidence="13">The sequence shown here is derived from an EMBL/GenBank/DDBJ whole genome shotgun (WGS) entry which is preliminary data.</text>
</comment>
<feature type="transmembrane region" description="Helical" evidence="10">
    <location>
        <begin position="419"/>
        <end position="440"/>
    </location>
</feature>
<sequence>VPAPDGGIRNTMCHVPAAAEVSGFATPENSELPPSLLLRALAALRGVATPENKITLTNFASPCAAGESQKMCLLRTAYYDQQLWNYFAGFYCYNYTNSVRLTFKYNYTAYPVLCRGRQTSIPIAILNDSYAFFDYTNDTSMAYIRKSFKTDAVFYNFVNCCREAMNCCEYEMDETNIVHNTTHCPAVWDAWSCFPPTEVNTVARLTCSSQAYQSPDHVCRLESEKECNWNDTYELAIWKEQTDYSTCAIAPVYERRHTFHVIFLSICIFLCLPAIVIFFIFEKLRRITRVVLHRNLLIAICIRNVLTSLSKELVILDALKSDAESNHVMSKNTVGCRILASFECAAKNGIYACMLVDAYYLHKVIVRSFAKDPRIHYLYAIAAVLTFLPTLIWSISMGVTNSDNCWMVDSDGFQWINDGFRITILAINTLLLLDIIRVMLMKMKHGSTTRQTKYIYLYQIGYSLTPRQKKNMLAAFRATLFLIPLFGIHIMVTAKKLVYDDSCRAEDLYDFARYSMEALQGIFVAILFCYANTEVHNEISNGYRKSAIYLNQNFGWNIRREPNYNNRRATTATYVQGSTC</sequence>
<keyword evidence="7 10" id="KW-0472">Membrane</keyword>
<dbReference type="GO" id="GO:0007188">
    <property type="term" value="P:adenylate cyclase-modulating G protein-coupled receptor signaling pathway"/>
    <property type="evidence" value="ECO:0007669"/>
    <property type="project" value="TreeGrafter"/>
</dbReference>
<evidence type="ECO:0000313" key="14">
    <source>
        <dbReference type="Proteomes" id="UP001162162"/>
    </source>
</evidence>
<reference evidence="13" key="1">
    <citation type="journal article" date="2023" name="Insect Mol. Biol.">
        <title>Genome sequencing provides insights into the evolution of gene families encoding plant cell wall-degrading enzymes in longhorned beetles.</title>
        <authorList>
            <person name="Shin N.R."/>
            <person name="Okamura Y."/>
            <person name="Kirsch R."/>
            <person name="Pauchet Y."/>
        </authorList>
    </citation>
    <scope>NUCLEOTIDE SEQUENCE</scope>
    <source>
        <strain evidence="13">AMC_N1</strain>
    </source>
</reference>
<feature type="transmembrane region" description="Helical" evidence="10">
    <location>
        <begin position="259"/>
        <end position="281"/>
    </location>
</feature>
<dbReference type="Gene3D" id="4.10.1240.10">
    <property type="entry name" value="GPCR, family 2, extracellular hormone receptor domain"/>
    <property type="match status" value="1"/>
</dbReference>
<comment type="subcellular location">
    <subcellularLocation>
        <location evidence="1">Cell membrane</location>
        <topology evidence="1">Multi-pass membrane protein</topology>
    </subcellularLocation>
</comment>
<dbReference type="Gene3D" id="1.20.1070.10">
    <property type="entry name" value="Rhodopsin 7-helix transmembrane proteins"/>
    <property type="match status" value="1"/>
</dbReference>
<dbReference type="InterPro" id="IPR050332">
    <property type="entry name" value="GPCR_2"/>
</dbReference>
<dbReference type="InterPro" id="IPR000832">
    <property type="entry name" value="GPCR_2_secretin-like"/>
</dbReference>
<keyword evidence="8" id="KW-0675">Receptor</keyword>
<dbReference type="GO" id="GO:0005886">
    <property type="term" value="C:plasma membrane"/>
    <property type="evidence" value="ECO:0007669"/>
    <property type="project" value="UniProtKB-SubCell"/>
</dbReference>
<protein>
    <recommendedName>
        <fullName evidence="15">Calcitonin gene-related peptide type 1 receptor</fullName>
    </recommendedName>
</protein>
<accession>A0AAV8ZDB7</accession>
<dbReference type="InterPro" id="IPR017981">
    <property type="entry name" value="GPCR_2-like_7TM"/>
</dbReference>
<keyword evidence="6" id="KW-0297">G-protein coupled receptor</keyword>
<evidence type="ECO:0008006" key="15">
    <source>
        <dbReference type="Google" id="ProtNLM"/>
    </source>
</evidence>
<evidence type="ECO:0000256" key="6">
    <source>
        <dbReference type="ARBA" id="ARBA00023040"/>
    </source>
</evidence>
<evidence type="ECO:0000256" key="5">
    <source>
        <dbReference type="ARBA" id="ARBA00022989"/>
    </source>
</evidence>
<dbReference type="PROSITE" id="PS50261">
    <property type="entry name" value="G_PROTEIN_RECEP_F2_4"/>
    <property type="match status" value="1"/>
</dbReference>
<keyword evidence="4 10" id="KW-0812">Transmembrane</keyword>
<dbReference type="InterPro" id="IPR036445">
    <property type="entry name" value="GPCR_2_extracell_dom_sf"/>
</dbReference>
<evidence type="ECO:0000313" key="13">
    <source>
        <dbReference type="EMBL" id="KAJ8962094.1"/>
    </source>
</evidence>
<dbReference type="InterPro" id="IPR001879">
    <property type="entry name" value="GPCR_2_extracellular_dom"/>
</dbReference>
<comment type="similarity">
    <text evidence="2">Belongs to the G-protein coupled receptor 2 family.</text>
</comment>
<evidence type="ECO:0000256" key="8">
    <source>
        <dbReference type="ARBA" id="ARBA00023170"/>
    </source>
</evidence>
<feature type="transmembrane region" description="Helical" evidence="10">
    <location>
        <begin position="474"/>
        <end position="492"/>
    </location>
</feature>
<keyword evidence="5 10" id="KW-1133">Transmembrane helix</keyword>
<feature type="transmembrane region" description="Helical" evidence="10">
    <location>
        <begin position="377"/>
        <end position="399"/>
    </location>
</feature>
<evidence type="ECO:0000256" key="10">
    <source>
        <dbReference type="SAM" id="Phobius"/>
    </source>
</evidence>
<keyword evidence="3" id="KW-1003">Cell membrane</keyword>
<feature type="domain" description="G-protein coupled receptors family 2 profile 2" evidence="12">
    <location>
        <begin position="256"/>
        <end position="532"/>
    </location>
</feature>
<keyword evidence="14" id="KW-1185">Reference proteome</keyword>
<dbReference type="GO" id="GO:0008528">
    <property type="term" value="F:G protein-coupled peptide receptor activity"/>
    <property type="evidence" value="ECO:0007669"/>
    <property type="project" value="TreeGrafter"/>
</dbReference>